<dbReference type="EMBL" id="SRLB01000077">
    <property type="protein sequence ID" value="TGD91666.1"/>
    <property type="molecule type" value="Genomic_DNA"/>
</dbReference>
<dbReference type="GO" id="GO:0016020">
    <property type="term" value="C:membrane"/>
    <property type="evidence" value="ECO:0007669"/>
    <property type="project" value="InterPro"/>
</dbReference>
<reference evidence="1 2" key="1">
    <citation type="submission" date="2019-04" db="EMBL/GenBank/DDBJ databases">
        <authorList>
            <person name="Feng G."/>
            <person name="Zhu H."/>
        </authorList>
    </citation>
    <scope>NUCLEOTIDE SEQUENCE [LARGE SCALE GENOMIC DNA]</scope>
    <source>
        <strain evidence="1 2">6HR-1</strain>
    </source>
</reference>
<proteinExistence type="predicted"/>
<gene>
    <name evidence="1" type="ORF">EU555_35685</name>
</gene>
<dbReference type="OrthoDB" id="9759295at2"/>
<accession>A0A4Z0NDF6</accession>
<comment type="caution">
    <text evidence="1">The sequence shown here is derived from an EMBL/GenBank/DDBJ whole genome shotgun (WGS) entry which is preliminary data.</text>
</comment>
<sequence length="139" mass="15441">MRLRHSSIARRYTYGQRAGTFLSNAGVLQVFGVNDHDSARLVSDLLGQETVVFQTLSRALDAEASGITLGEQHVGRPLLTSDEVRNMPQDGELLFLAGQRPVLARKLRYYADREFTGLFDPPDVSVPTSNFAPHRALTR</sequence>
<dbReference type="InterPro" id="IPR027417">
    <property type="entry name" value="P-loop_NTPase"/>
</dbReference>
<evidence type="ECO:0000313" key="2">
    <source>
        <dbReference type="Proteomes" id="UP000297535"/>
    </source>
</evidence>
<organism evidence="1 2">
    <name type="scientific">Methylobacterium nonmethylotrophicum</name>
    <dbReference type="NCBI Taxonomy" id="1141884"/>
    <lineage>
        <taxon>Bacteria</taxon>
        <taxon>Pseudomonadati</taxon>
        <taxon>Pseudomonadota</taxon>
        <taxon>Alphaproteobacteria</taxon>
        <taxon>Hyphomicrobiales</taxon>
        <taxon>Methylobacteriaceae</taxon>
        <taxon>Methylobacterium</taxon>
    </lineage>
</organism>
<dbReference type="Proteomes" id="UP000297535">
    <property type="component" value="Unassembled WGS sequence"/>
</dbReference>
<keyword evidence="2" id="KW-1185">Reference proteome</keyword>
<evidence type="ECO:0000313" key="1">
    <source>
        <dbReference type="EMBL" id="TGD91666.1"/>
    </source>
</evidence>
<dbReference type="SUPFAM" id="SSF52540">
    <property type="entry name" value="P-loop containing nucleoside triphosphate hydrolases"/>
    <property type="match status" value="1"/>
</dbReference>
<dbReference type="Pfam" id="PF02534">
    <property type="entry name" value="T4SS-DNA_transf"/>
    <property type="match status" value="1"/>
</dbReference>
<dbReference type="Gene3D" id="3.40.50.300">
    <property type="entry name" value="P-loop containing nucleotide triphosphate hydrolases"/>
    <property type="match status" value="1"/>
</dbReference>
<dbReference type="AlphaFoldDB" id="A0A4Z0NDF6"/>
<protein>
    <submittedName>
        <fullName evidence="1">Type IV secretory system conjugative DNA transfer family protein</fullName>
    </submittedName>
</protein>
<name>A0A4Z0NDF6_9HYPH</name>
<dbReference type="InterPro" id="IPR003688">
    <property type="entry name" value="TraG/VirD4"/>
</dbReference>